<dbReference type="Proteomes" id="UP001221757">
    <property type="component" value="Unassembled WGS sequence"/>
</dbReference>
<feature type="region of interest" description="Disordered" evidence="1">
    <location>
        <begin position="440"/>
        <end position="466"/>
    </location>
</feature>
<feature type="compositionally biased region" description="Polar residues" evidence="1">
    <location>
        <begin position="1013"/>
        <end position="1024"/>
    </location>
</feature>
<feature type="region of interest" description="Disordered" evidence="1">
    <location>
        <begin position="1013"/>
        <end position="1059"/>
    </location>
</feature>
<evidence type="ECO:0000313" key="2">
    <source>
        <dbReference type="EMBL" id="KAJ7662483.1"/>
    </source>
</evidence>
<feature type="compositionally biased region" description="Basic and acidic residues" evidence="1">
    <location>
        <begin position="16"/>
        <end position="40"/>
    </location>
</feature>
<evidence type="ECO:0000256" key="1">
    <source>
        <dbReference type="SAM" id="MobiDB-lite"/>
    </source>
</evidence>
<comment type="caution">
    <text evidence="2">The sequence shown here is derived from an EMBL/GenBank/DDBJ whole genome shotgun (WGS) entry which is preliminary data.</text>
</comment>
<accession>A0AAD7G330</accession>
<reference evidence="2" key="1">
    <citation type="submission" date="2023-03" db="EMBL/GenBank/DDBJ databases">
        <title>Massive genome expansion in bonnet fungi (Mycena s.s.) driven by repeated elements and novel gene families across ecological guilds.</title>
        <authorList>
            <consortium name="Lawrence Berkeley National Laboratory"/>
            <person name="Harder C.B."/>
            <person name="Miyauchi S."/>
            <person name="Viragh M."/>
            <person name="Kuo A."/>
            <person name="Thoen E."/>
            <person name="Andreopoulos B."/>
            <person name="Lu D."/>
            <person name="Skrede I."/>
            <person name="Drula E."/>
            <person name="Henrissat B."/>
            <person name="Morin E."/>
            <person name="Kohler A."/>
            <person name="Barry K."/>
            <person name="LaButti K."/>
            <person name="Morin E."/>
            <person name="Salamov A."/>
            <person name="Lipzen A."/>
            <person name="Mereny Z."/>
            <person name="Hegedus B."/>
            <person name="Baldrian P."/>
            <person name="Stursova M."/>
            <person name="Weitz H."/>
            <person name="Taylor A."/>
            <person name="Grigoriev I.V."/>
            <person name="Nagy L.G."/>
            <person name="Martin F."/>
            <person name="Kauserud H."/>
        </authorList>
    </citation>
    <scope>NUCLEOTIDE SEQUENCE</scope>
    <source>
        <strain evidence="2">CBHHK067</strain>
    </source>
</reference>
<keyword evidence="3" id="KW-1185">Reference proteome</keyword>
<organism evidence="2 3">
    <name type="scientific">Mycena rosella</name>
    <name type="common">Pink bonnet</name>
    <name type="synonym">Agaricus rosellus</name>
    <dbReference type="NCBI Taxonomy" id="1033263"/>
    <lineage>
        <taxon>Eukaryota</taxon>
        <taxon>Fungi</taxon>
        <taxon>Dikarya</taxon>
        <taxon>Basidiomycota</taxon>
        <taxon>Agaricomycotina</taxon>
        <taxon>Agaricomycetes</taxon>
        <taxon>Agaricomycetidae</taxon>
        <taxon>Agaricales</taxon>
        <taxon>Marasmiineae</taxon>
        <taxon>Mycenaceae</taxon>
        <taxon>Mycena</taxon>
    </lineage>
</organism>
<name>A0AAD7G330_MYCRO</name>
<evidence type="ECO:0000313" key="3">
    <source>
        <dbReference type="Proteomes" id="UP001221757"/>
    </source>
</evidence>
<feature type="region of interest" description="Disordered" evidence="1">
    <location>
        <begin position="1"/>
        <end position="56"/>
    </location>
</feature>
<sequence length="1150" mass="128916">MTTTQGKLPAARSRGIGHDDSDEESMHGSDMDVDGNRSGEESTGNSGIPKTTAPDTGMAPGVDIDITCITLDKPKFLDTLGFAYLKELRSIVCIACETTIMSKKPNADTYLSHYKSTHQHRIQPKPAERGQFTAAFKAFVQENGALLTVGDDVQALLDTLPQNMERIPSLTAFEKGWICVLDGCKGAWYAEFTEGSRRNHLSDVHARHHKGLKQSFRQGTVQHLGTELKKYYFSVNPLLNDTEPESEWLKWSRDLHENPDIQEKMFPQSVVDPDDRAATDNFHLKTQWHQRAQEYSVSDSTSLVALASTQDPLLKLTAVASRWIRSLPLQTMQNIDPIHLQKLNHWKRFAKEFTTVGRDSEDRYAMLPRRLAMFLIRVARRKKGEHGPLAVAPAGGAWNIVRTTNDASRSMDTPDDQDIVDTMGRVEEIFGDDEYDAAEEERNDDFADVSEFDEEEETSGTDAADATKPKYPVFLTARQSNAALGLWKALEEESSDSELDELFQALLLSAFTDIESTPEKRFHTPIEAFLFALHLRGDGSVKPAVLVTPSLSALQYAILFCILTDALACPDGIKSGLDALFRWFDPAQISAFATVRYYQGVGWSVIKHLVGVARTLFFKRGEPEFMFDNIKTSATQWIDFVHHLWKKADHILRVELLMDLTDDELDLPRLTKDLEDDAQELGDRYGFAPRDNATLDRIMKVLFNHPRFVAKFRRDGKFSVDALWDFCNSAHKFKEYLFAIIHLTSGAPKRITELLLQKLFNTLGRPRNVRMILEQFFLIGDYSKTTATTGKDKATIHLLPPALEPLFIRLCLIVLPLERYFLLLAKIPVQENAHSYLFSSLGQRWGPRRARKLMLTLTKEFFGTSFGVSQMRHIMLAIIQHYGLDISHHPSRGATVARQQGHSLGVAHRLYANPQNLPNTITSAQILDVSEFSGVFHAFLGLAFPDGVTEFTAESLRKFAERYDPELKFDEFTAKMEKLTVETRDIKTALQGQLSRMEAQNYALNVQMQQLSSAMELQRPSPTVNAPPGPSGQKQPANLATPFRHPPSGPPSDQQRHPVTALQPRPVAGFGQEGKQPTFPAQNVSALQADRPTATSMIHQPALSGPSGQQGLATSATVLRSAPAYGTTYILLPVRKPEMSYRSRKINLHA</sequence>
<proteinExistence type="predicted"/>
<dbReference type="EMBL" id="JARKIE010000239">
    <property type="protein sequence ID" value="KAJ7662483.1"/>
    <property type="molecule type" value="Genomic_DNA"/>
</dbReference>
<protein>
    <submittedName>
        <fullName evidence="2">Uncharacterized protein</fullName>
    </submittedName>
</protein>
<gene>
    <name evidence="2" type="ORF">B0H17DRAFT_1144271</name>
</gene>
<dbReference type="AlphaFoldDB" id="A0AAD7G330"/>
<feature type="compositionally biased region" description="Acidic residues" evidence="1">
    <location>
        <begin position="440"/>
        <end position="459"/>
    </location>
</feature>